<dbReference type="SUPFAM" id="SSF144083">
    <property type="entry name" value="Magnesium transport protein CorA, transmembrane region"/>
    <property type="match status" value="1"/>
</dbReference>
<keyword evidence="2 5" id="KW-0812">Transmembrane</keyword>
<dbReference type="Proteomes" id="UP000291949">
    <property type="component" value="Unassembled WGS sequence"/>
</dbReference>
<feature type="transmembrane region" description="Helical" evidence="5">
    <location>
        <begin position="26"/>
        <end position="44"/>
    </location>
</feature>
<dbReference type="Gene3D" id="1.20.58.340">
    <property type="entry name" value="Magnesium transport protein CorA, transmembrane region"/>
    <property type="match status" value="1"/>
</dbReference>
<evidence type="ECO:0000256" key="1">
    <source>
        <dbReference type="ARBA" id="ARBA00004141"/>
    </source>
</evidence>
<name>A0A7Z7YSX9_STACP</name>
<dbReference type="AlphaFoldDB" id="A0A7Z7YSX9"/>
<gene>
    <name evidence="6" type="ORF">EQ811_13010</name>
</gene>
<evidence type="ECO:0000256" key="5">
    <source>
        <dbReference type="SAM" id="Phobius"/>
    </source>
</evidence>
<evidence type="ECO:0000313" key="7">
    <source>
        <dbReference type="Proteomes" id="UP000291949"/>
    </source>
</evidence>
<dbReference type="PANTHER" id="PTHR47891:SF2">
    <property type="entry name" value="MAGNESIUM AND COBALT TRANSPORTER"/>
    <property type="match status" value="1"/>
</dbReference>
<evidence type="ECO:0000256" key="2">
    <source>
        <dbReference type="ARBA" id="ARBA00022692"/>
    </source>
</evidence>
<comment type="subcellular location">
    <subcellularLocation>
        <location evidence="1">Membrane</location>
        <topology evidence="1">Multi-pass membrane protein</topology>
    </subcellularLocation>
</comment>
<dbReference type="InterPro" id="IPR045863">
    <property type="entry name" value="CorA_TM1_TM2"/>
</dbReference>
<dbReference type="RefSeq" id="WP_328288004.1">
    <property type="nucleotide sequence ID" value="NZ_SCHC01000121.1"/>
</dbReference>
<dbReference type="GO" id="GO:0016020">
    <property type="term" value="C:membrane"/>
    <property type="evidence" value="ECO:0007669"/>
    <property type="project" value="UniProtKB-SubCell"/>
</dbReference>
<evidence type="ECO:0000313" key="6">
    <source>
        <dbReference type="EMBL" id="TBW74241.1"/>
    </source>
</evidence>
<accession>A0A7Z7YSX9</accession>
<sequence length="83" mass="9373">QRILESITSSYASLLSNDMNNIMKTLTLFTVLLTLPTLVFSFFGMNVPLPIDDHSYVSWIIVVGISLILVAIVSIFLWKKQKL</sequence>
<dbReference type="InterPro" id="IPR047199">
    <property type="entry name" value="CorA-like"/>
</dbReference>
<evidence type="ECO:0000256" key="4">
    <source>
        <dbReference type="ARBA" id="ARBA00023136"/>
    </source>
</evidence>
<comment type="caution">
    <text evidence="6">The sequence shown here is derived from an EMBL/GenBank/DDBJ whole genome shotgun (WGS) entry which is preliminary data.</text>
</comment>
<dbReference type="Pfam" id="PF01544">
    <property type="entry name" value="CorA"/>
    <property type="match status" value="1"/>
</dbReference>
<dbReference type="GO" id="GO:0046873">
    <property type="term" value="F:metal ion transmembrane transporter activity"/>
    <property type="evidence" value="ECO:0007669"/>
    <property type="project" value="InterPro"/>
</dbReference>
<evidence type="ECO:0000256" key="3">
    <source>
        <dbReference type="ARBA" id="ARBA00022989"/>
    </source>
</evidence>
<organism evidence="6 7">
    <name type="scientific">Staphylococcus capitis</name>
    <dbReference type="NCBI Taxonomy" id="29388"/>
    <lineage>
        <taxon>Bacteria</taxon>
        <taxon>Bacillati</taxon>
        <taxon>Bacillota</taxon>
        <taxon>Bacilli</taxon>
        <taxon>Bacillales</taxon>
        <taxon>Staphylococcaceae</taxon>
        <taxon>Staphylococcus</taxon>
    </lineage>
</organism>
<feature type="transmembrane region" description="Helical" evidence="5">
    <location>
        <begin position="56"/>
        <end position="78"/>
    </location>
</feature>
<reference evidence="6 7" key="1">
    <citation type="journal article" date="2019" name="Sci. Transl. Med.">
        <title>Quorum sensing between bacterial species on the skin protects against epidermal injury in atopic dermatitis.</title>
        <authorList>
            <person name="Williams M.R."/>
        </authorList>
    </citation>
    <scope>NUCLEOTIDE SEQUENCE [LARGE SCALE GENOMIC DNA]</scope>
    <source>
        <strain evidence="6 7">H8</strain>
    </source>
</reference>
<keyword evidence="3 5" id="KW-1133">Transmembrane helix</keyword>
<dbReference type="InterPro" id="IPR002523">
    <property type="entry name" value="MgTranspt_CorA/ZnTranspt_ZntB"/>
</dbReference>
<feature type="non-terminal residue" evidence="6">
    <location>
        <position position="1"/>
    </location>
</feature>
<dbReference type="EMBL" id="SCHC01000121">
    <property type="protein sequence ID" value="TBW74241.1"/>
    <property type="molecule type" value="Genomic_DNA"/>
</dbReference>
<proteinExistence type="predicted"/>
<dbReference type="PANTHER" id="PTHR47891">
    <property type="entry name" value="TRANSPORTER-RELATED"/>
    <property type="match status" value="1"/>
</dbReference>
<keyword evidence="4 5" id="KW-0472">Membrane</keyword>
<protein>
    <submittedName>
        <fullName evidence="6">Magnesium transporter CorA family protein</fullName>
    </submittedName>
</protein>